<feature type="transmembrane region" description="Helical" evidence="12">
    <location>
        <begin position="140"/>
        <end position="158"/>
    </location>
</feature>
<evidence type="ECO:0000256" key="1">
    <source>
        <dbReference type="ARBA" id="ARBA00004651"/>
    </source>
</evidence>
<evidence type="ECO:0000256" key="10">
    <source>
        <dbReference type="ARBA" id="ARBA00023224"/>
    </source>
</evidence>
<keyword evidence="3 12" id="KW-0716">Sensory transduction</keyword>
<evidence type="ECO:0000256" key="12">
    <source>
        <dbReference type="RuleBase" id="RU363047"/>
    </source>
</evidence>
<dbReference type="PROSITE" id="PS50262">
    <property type="entry name" value="G_PROTEIN_RECEP_F1_2"/>
    <property type="match status" value="1"/>
</dbReference>
<dbReference type="Proteomes" id="UP001066276">
    <property type="component" value="Chromosome 10"/>
</dbReference>
<dbReference type="GO" id="GO:0005886">
    <property type="term" value="C:plasma membrane"/>
    <property type="evidence" value="ECO:0007669"/>
    <property type="project" value="UniProtKB-SubCell"/>
</dbReference>
<feature type="transmembrane region" description="Helical" evidence="12">
    <location>
        <begin position="238"/>
        <end position="260"/>
    </location>
</feature>
<evidence type="ECO:0000313" key="14">
    <source>
        <dbReference type="EMBL" id="KAJ1095800.1"/>
    </source>
</evidence>
<evidence type="ECO:0000256" key="8">
    <source>
        <dbReference type="ARBA" id="ARBA00023136"/>
    </source>
</evidence>
<accession>A0AAV7LZ16</accession>
<evidence type="ECO:0000256" key="7">
    <source>
        <dbReference type="ARBA" id="ARBA00023040"/>
    </source>
</evidence>
<dbReference type="SUPFAM" id="SSF81321">
    <property type="entry name" value="Family A G protein-coupled receptor-like"/>
    <property type="match status" value="1"/>
</dbReference>
<keyword evidence="9 11" id="KW-0675">Receptor</keyword>
<feature type="transmembrane region" description="Helical" evidence="12">
    <location>
        <begin position="205"/>
        <end position="226"/>
    </location>
</feature>
<organism evidence="14 15">
    <name type="scientific">Pleurodeles waltl</name>
    <name type="common">Iberian ribbed newt</name>
    <dbReference type="NCBI Taxonomy" id="8319"/>
    <lineage>
        <taxon>Eukaryota</taxon>
        <taxon>Metazoa</taxon>
        <taxon>Chordata</taxon>
        <taxon>Craniata</taxon>
        <taxon>Vertebrata</taxon>
        <taxon>Euteleostomi</taxon>
        <taxon>Amphibia</taxon>
        <taxon>Batrachia</taxon>
        <taxon>Caudata</taxon>
        <taxon>Salamandroidea</taxon>
        <taxon>Salamandridae</taxon>
        <taxon>Pleurodelinae</taxon>
        <taxon>Pleurodeles</taxon>
    </lineage>
</organism>
<dbReference type="FunFam" id="1.20.1070.10:FF:000001">
    <property type="entry name" value="Olfactory receptor"/>
    <property type="match status" value="1"/>
</dbReference>
<dbReference type="PROSITE" id="PS00237">
    <property type="entry name" value="G_PROTEIN_RECEP_F1_1"/>
    <property type="match status" value="1"/>
</dbReference>
<evidence type="ECO:0000313" key="15">
    <source>
        <dbReference type="Proteomes" id="UP001066276"/>
    </source>
</evidence>
<gene>
    <name evidence="14" type="ORF">NDU88_000956</name>
</gene>
<protein>
    <recommendedName>
        <fullName evidence="12">Olfactory receptor</fullName>
    </recommendedName>
</protein>
<comment type="similarity">
    <text evidence="11">Belongs to the G-protein coupled receptor 1 family.</text>
</comment>
<dbReference type="InterPro" id="IPR000276">
    <property type="entry name" value="GPCR_Rhodpsn"/>
</dbReference>
<feature type="transmembrane region" description="Helical" evidence="12">
    <location>
        <begin position="272"/>
        <end position="292"/>
    </location>
</feature>
<evidence type="ECO:0000256" key="2">
    <source>
        <dbReference type="ARBA" id="ARBA00022475"/>
    </source>
</evidence>
<dbReference type="GO" id="GO:0004984">
    <property type="term" value="F:olfactory receptor activity"/>
    <property type="evidence" value="ECO:0007669"/>
    <property type="project" value="InterPro"/>
</dbReference>
<dbReference type="InterPro" id="IPR000725">
    <property type="entry name" value="Olfact_rcpt"/>
</dbReference>
<dbReference type="PANTHER" id="PTHR26452">
    <property type="entry name" value="OLFACTORY RECEPTOR"/>
    <property type="match status" value="1"/>
</dbReference>
<keyword evidence="2 12" id="KW-1003">Cell membrane</keyword>
<keyword evidence="8 12" id="KW-0472">Membrane</keyword>
<keyword evidence="4 11" id="KW-0812">Transmembrane</keyword>
<keyword evidence="6 12" id="KW-1133">Transmembrane helix</keyword>
<evidence type="ECO:0000259" key="13">
    <source>
        <dbReference type="PROSITE" id="PS50262"/>
    </source>
</evidence>
<dbReference type="Pfam" id="PF13853">
    <property type="entry name" value="7tm_4"/>
    <property type="match status" value="1"/>
</dbReference>
<dbReference type="EMBL" id="JANPWB010000014">
    <property type="protein sequence ID" value="KAJ1095800.1"/>
    <property type="molecule type" value="Genomic_DNA"/>
</dbReference>
<dbReference type="InterPro" id="IPR017452">
    <property type="entry name" value="GPCR_Rhodpsn_7TM"/>
</dbReference>
<evidence type="ECO:0000256" key="5">
    <source>
        <dbReference type="ARBA" id="ARBA00022725"/>
    </source>
</evidence>
<dbReference type="CDD" id="cd13954">
    <property type="entry name" value="7tmA_OR"/>
    <property type="match status" value="1"/>
</dbReference>
<proteinExistence type="inferred from homology"/>
<dbReference type="PRINTS" id="PR00237">
    <property type="entry name" value="GPCRRHODOPSN"/>
</dbReference>
<comment type="subcellular location">
    <subcellularLocation>
        <location evidence="1 12">Cell membrane</location>
        <topology evidence="1 12">Multi-pass membrane protein</topology>
    </subcellularLocation>
</comment>
<evidence type="ECO:0000256" key="9">
    <source>
        <dbReference type="ARBA" id="ARBA00023170"/>
    </source>
</evidence>
<dbReference type="AlphaFoldDB" id="A0AAV7LZ16"/>
<name>A0AAV7LZ16_PLEWA</name>
<feature type="transmembrane region" description="Helical" evidence="12">
    <location>
        <begin position="26"/>
        <end position="52"/>
    </location>
</feature>
<dbReference type="InterPro" id="IPR050516">
    <property type="entry name" value="Olfactory_GPCR"/>
</dbReference>
<feature type="domain" description="G-protein coupled receptors family 1 profile" evidence="13">
    <location>
        <begin position="41"/>
        <end position="290"/>
    </location>
</feature>
<evidence type="ECO:0000256" key="11">
    <source>
        <dbReference type="RuleBase" id="RU000688"/>
    </source>
</evidence>
<dbReference type="SMART" id="SM01381">
    <property type="entry name" value="7TM_GPCR_Srsx"/>
    <property type="match status" value="1"/>
</dbReference>
<evidence type="ECO:0000256" key="3">
    <source>
        <dbReference type="ARBA" id="ARBA00022606"/>
    </source>
</evidence>
<evidence type="ECO:0000256" key="6">
    <source>
        <dbReference type="ARBA" id="ARBA00022989"/>
    </source>
</evidence>
<evidence type="ECO:0000256" key="4">
    <source>
        <dbReference type="ARBA" id="ARBA00022692"/>
    </source>
</evidence>
<comment type="caution">
    <text evidence="14">The sequence shown here is derived from an EMBL/GenBank/DDBJ whole genome shotgun (WGS) entry which is preliminary data.</text>
</comment>
<dbReference type="Gene3D" id="1.20.1070.10">
    <property type="entry name" value="Rhodopsin 7-helix transmembrane proteins"/>
    <property type="match status" value="1"/>
</dbReference>
<dbReference type="PRINTS" id="PR00245">
    <property type="entry name" value="OLFACTORYR"/>
</dbReference>
<dbReference type="GO" id="GO:0004930">
    <property type="term" value="F:G protein-coupled receptor activity"/>
    <property type="evidence" value="ECO:0007669"/>
    <property type="project" value="UniProtKB-KW"/>
</dbReference>
<keyword evidence="5 12" id="KW-0552">Olfaction</keyword>
<keyword evidence="7 11" id="KW-0297">G-protein coupled receptor</keyword>
<reference evidence="14" key="1">
    <citation type="journal article" date="2022" name="bioRxiv">
        <title>Sequencing and chromosome-scale assembly of the giantPleurodeles waltlgenome.</title>
        <authorList>
            <person name="Brown T."/>
            <person name="Elewa A."/>
            <person name="Iarovenko S."/>
            <person name="Subramanian E."/>
            <person name="Araus A.J."/>
            <person name="Petzold A."/>
            <person name="Susuki M."/>
            <person name="Suzuki K.-i.T."/>
            <person name="Hayashi T."/>
            <person name="Toyoda A."/>
            <person name="Oliveira C."/>
            <person name="Osipova E."/>
            <person name="Leigh N.D."/>
            <person name="Simon A."/>
            <person name="Yun M.H."/>
        </authorList>
    </citation>
    <scope>NUCLEOTIDE SEQUENCE</scope>
    <source>
        <strain evidence="14">20211129_DDA</strain>
        <tissue evidence="14">Liver</tissue>
    </source>
</reference>
<keyword evidence="15" id="KW-1185">Reference proteome</keyword>
<feature type="transmembrane region" description="Helical" evidence="12">
    <location>
        <begin position="98"/>
        <end position="120"/>
    </location>
</feature>
<keyword evidence="10 11" id="KW-0807">Transducer</keyword>
<sequence length="311" mass="35251">MHGGNQTSVTEFILLGLSDRPEQQSILFTSFLIVYLVALLGNLVIMMVIALSPQLHNPMYLFISALNIVDIGLISDTLPKMLTNIYTNMKAISYKDCISQLYFFVFFAAAECVLLAVMAYDRYIAICFPLRYQVIMRTHICLLMVTSTFVVSFFNALLHTLLMASLSFCGPNQILHYFCDIGPLLKLSCVRTSTNELMIFTEGSLIVMIPFSAVLLSYMCIVVAILKIRSSEGRRRAFSTCSSHLTVVTLFYGTLVFMYFRPSSSYSLGEERFVTVMYNVLAPTLNPFIYSLRNNEVKNAFRRLISRKNVM</sequence>